<dbReference type="PANTHER" id="PTHR43133">
    <property type="entry name" value="RNA POLYMERASE ECF-TYPE SIGMA FACTO"/>
    <property type="match status" value="1"/>
</dbReference>
<dbReference type="Pfam" id="PF04542">
    <property type="entry name" value="Sigma70_r2"/>
    <property type="match status" value="1"/>
</dbReference>
<feature type="domain" description="RNA polymerase sigma factor 70 region 4 type 2" evidence="8">
    <location>
        <begin position="134"/>
        <end position="184"/>
    </location>
</feature>
<evidence type="ECO:0000256" key="3">
    <source>
        <dbReference type="ARBA" id="ARBA00023082"/>
    </source>
</evidence>
<dbReference type="EMBL" id="AP019377">
    <property type="protein sequence ID" value="BBH94976.1"/>
    <property type="molecule type" value="Genomic_DNA"/>
</dbReference>
<keyword evidence="4" id="KW-0238">DNA-binding</keyword>
<dbReference type="GO" id="GO:0006352">
    <property type="term" value="P:DNA-templated transcription initiation"/>
    <property type="evidence" value="ECO:0007669"/>
    <property type="project" value="InterPro"/>
</dbReference>
<feature type="domain" description="RNA polymerase sigma-70 region 2" evidence="7">
    <location>
        <begin position="29"/>
        <end position="96"/>
    </location>
</feature>
<dbReference type="PANTHER" id="PTHR43133:SF8">
    <property type="entry name" value="RNA POLYMERASE SIGMA FACTOR HI_1459-RELATED"/>
    <property type="match status" value="1"/>
</dbReference>
<dbReference type="GO" id="GO:0016987">
    <property type="term" value="F:sigma factor activity"/>
    <property type="evidence" value="ECO:0007669"/>
    <property type="project" value="UniProtKB-KW"/>
</dbReference>
<keyword evidence="5" id="KW-0804">Transcription</keyword>
<dbReference type="InterPro" id="IPR039425">
    <property type="entry name" value="RNA_pol_sigma-70-like"/>
</dbReference>
<keyword evidence="3" id="KW-0731">Sigma factor</keyword>
<evidence type="ECO:0000259" key="7">
    <source>
        <dbReference type="Pfam" id="PF04542"/>
    </source>
</evidence>
<dbReference type="Gene3D" id="1.10.10.10">
    <property type="entry name" value="Winged helix-like DNA-binding domain superfamily/Winged helix DNA-binding domain"/>
    <property type="match status" value="1"/>
</dbReference>
<name>A0A455T4Z7_9CHLR</name>
<evidence type="ECO:0008006" key="10">
    <source>
        <dbReference type="Google" id="ProtNLM"/>
    </source>
</evidence>
<dbReference type="Gene3D" id="1.10.1740.10">
    <property type="match status" value="1"/>
</dbReference>
<feature type="region of interest" description="Disordered" evidence="6">
    <location>
        <begin position="205"/>
        <end position="233"/>
    </location>
</feature>
<sequence length="233" mass="27282">MDESMLSDAALVMRCQRELPEVTRSFEELVRRYTQRIYTLVYRIVANREEAEDITQDVLLKAYYSLPQLKQPAQFSTWLYRMATNAALDSLERRRRHPWASPIEQVPERFQPSPAAAAALAHPEEQLLRNELRDCINTVLCTLEREQAQILVMRELEELSYDDMARALDLSLGAIKMRLHRARLAFQRLFLKLCGHYARVVHSRSRSGRAERQRSPQEAQQVLRQRKTAEEQS</sequence>
<dbReference type="InterPro" id="IPR013324">
    <property type="entry name" value="RNA_pol_sigma_r3/r4-like"/>
</dbReference>
<evidence type="ECO:0000256" key="4">
    <source>
        <dbReference type="ARBA" id="ARBA00023125"/>
    </source>
</evidence>
<evidence type="ECO:0000256" key="6">
    <source>
        <dbReference type="SAM" id="MobiDB-lite"/>
    </source>
</evidence>
<dbReference type="InterPro" id="IPR013249">
    <property type="entry name" value="RNA_pol_sigma70_r4_t2"/>
</dbReference>
<protein>
    <recommendedName>
        <fullName evidence="10">RNA polymerase sigma factor</fullName>
    </recommendedName>
</protein>
<accession>A0A455T4Z7</accession>
<dbReference type="Pfam" id="PF08281">
    <property type="entry name" value="Sigma70_r4_2"/>
    <property type="match status" value="1"/>
</dbReference>
<keyword evidence="2" id="KW-0805">Transcription regulation</keyword>
<dbReference type="InterPro" id="IPR036388">
    <property type="entry name" value="WH-like_DNA-bd_sf"/>
</dbReference>
<gene>
    <name evidence="9" type="ORF">KTA_31750</name>
</gene>
<evidence type="ECO:0000259" key="8">
    <source>
        <dbReference type="Pfam" id="PF08281"/>
    </source>
</evidence>
<evidence type="ECO:0000256" key="2">
    <source>
        <dbReference type="ARBA" id="ARBA00023015"/>
    </source>
</evidence>
<dbReference type="InterPro" id="IPR014284">
    <property type="entry name" value="RNA_pol_sigma-70_dom"/>
</dbReference>
<dbReference type="SUPFAM" id="SSF88659">
    <property type="entry name" value="Sigma3 and sigma4 domains of RNA polymerase sigma factors"/>
    <property type="match status" value="1"/>
</dbReference>
<reference evidence="9" key="1">
    <citation type="submission" date="2018-12" db="EMBL/GenBank/DDBJ databases">
        <title>Novel natural products biosynthetic potential of the class Ktedonobacteria.</title>
        <authorList>
            <person name="Zheng Y."/>
            <person name="Saitou A."/>
            <person name="Wang C.M."/>
            <person name="Toyoda A."/>
            <person name="Minakuchi Y."/>
            <person name="Sekiguchi Y."/>
            <person name="Ueda K."/>
            <person name="Takano H."/>
            <person name="Sakai Y."/>
            <person name="Yokota A."/>
            <person name="Yabe S."/>
        </authorList>
    </citation>
    <scope>NUCLEOTIDE SEQUENCE</scope>
    <source>
        <strain evidence="9">A3-2</strain>
    </source>
</reference>
<dbReference type="SUPFAM" id="SSF88946">
    <property type="entry name" value="Sigma2 domain of RNA polymerase sigma factors"/>
    <property type="match status" value="1"/>
</dbReference>
<dbReference type="InterPro" id="IPR007627">
    <property type="entry name" value="RNA_pol_sigma70_r2"/>
</dbReference>
<evidence type="ECO:0000256" key="1">
    <source>
        <dbReference type="ARBA" id="ARBA00010641"/>
    </source>
</evidence>
<comment type="similarity">
    <text evidence="1">Belongs to the sigma-70 factor family. ECF subfamily.</text>
</comment>
<evidence type="ECO:0000313" key="9">
    <source>
        <dbReference type="EMBL" id="BBH94976.1"/>
    </source>
</evidence>
<proteinExistence type="inferred from homology"/>
<dbReference type="GO" id="GO:0003677">
    <property type="term" value="F:DNA binding"/>
    <property type="evidence" value="ECO:0007669"/>
    <property type="project" value="UniProtKB-KW"/>
</dbReference>
<organism evidence="9">
    <name type="scientific">Thermogemmatispora argillosa</name>
    <dbReference type="NCBI Taxonomy" id="2045280"/>
    <lineage>
        <taxon>Bacteria</taxon>
        <taxon>Bacillati</taxon>
        <taxon>Chloroflexota</taxon>
        <taxon>Ktedonobacteria</taxon>
        <taxon>Thermogemmatisporales</taxon>
        <taxon>Thermogemmatisporaceae</taxon>
        <taxon>Thermogemmatispora</taxon>
    </lineage>
</organism>
<dbReference type="AlphaFoldDB" id="A0A455T4Z7"/>
<dbReference type="NCBIfam" id="TIGR02937">
    <property type="entry name" value="sigma70-ECF"/>
    <property type="match status" value="1"/>
</dbReference>
<dbReference type="InterPro" id="IPR013325">
    <property type="entry name" value="RNA_pol_sigma_r2"/>
</dbReference>
<evidence type="ECO:0000256" key="5">
    <source>
        <dbReference type="ARBA" id="ARBA00023163"/>
    </source>
</evidence>